<dbReference type="InterPro" id="IPR007492">
    <property type="entry name" value="LytTR_DNA-bd_dom"/>
</dbReference>
<feature type="modified residue" description="4-aspartylphosphate" evidence="1">
    <location>
        <position position="53"/>
    </location>
</feature>
<dbReference type="PANTHER" id="PTHR37299">
    <property type="entry name" value="TRANSCRIPTIONAL REGULATOR-RELATED"/>
    <property type="match status" value="1"/>
</dbReference>
<dbReference type="Pfam" id="PF04397">
    <property type="entry name" value="LytTR"/>
    <property type="match status" value="1"/>
</dbReference>
<dbReference type="PANTHER" id="PTHR37299:SF1">
    <property type="entry name" value="STAGE 0 SPORULATION PROTEIN A HOMOLOG"/>
    <property type="match status" value="1"/>
</dbReference>
<reference evidence="4 5" key="1">
    <citation type="submission" date="2019-10" db="EMBL/GenBank/DDBJ databases">
        <title>Rudanella paleaurantiibacter sp. nov., isolated from sludge.</title>
        <authorList>
            <person name="Xu S.Q."/>
        </authorList>
    </citation>
    <scope>NUCLEOTIDE SEQUENCE [LARGE SCALE GENOMIC DNA]</scope>
    <source>
        <strain evidence="4 5">HX-22-17</strain>
    </source>
</reference>
<sequence>MTDALIIEDNLLEQIRLKAMIAEQGFSQIEVVSSLYEAREVLKKGPPLLVLADVYLQNESILELLDELRALAVPTVFVSVSNNEELCRQLTVNSNFGYLVRPFDKLSLQSMIRLVSNTAQAAKGAQSFLLVRHQHGQKKLPLDEILWLETSGNYAILVTATERFCMKKSLRQLLKQLDERFVRVHKQFCVDVQKVSHLKAHSVLIDGHEIPVSYHCKKELLRKLLQFNRAYTEVGGLS</sequence>
<dbReference type="Gene3D" id="3.40.50.2300">
    <property type="match status" value="1"/>
</dbReference>
<name>A0A7J5U5K0_9BACT</name>
<accession>A0A7J5U5K0</accession>
<dbReference type="PROSITE" id="PS50930">
    <property type="entry name" value="HTH_LYTTR"/>
    <property type="match status" value="1"/>
</dbReference>
<organism evidence="4 5">
    <name type="scientific">Rudanella paleaurantiibacter</name>
    <dbReference type="NCBI Taxonomy" id="2614655"/>
    <lineage>
        <taxon>Bacteria</taxon>
        <taxon>Pseudomonadati</taxon>
        <taxon>Bacteroidota</taxon>
        <taxon>Cytophagia</taxon>
        <taxon>Cytophagales</taxon>
        <taxon>Cytophagaceae</taxon>
        <taxon>Rudanella</taxon>
    </lineage>
</organism>
<dbReference type="CDD" id="cd00156">
    <property type="entry name" value="REC"/>
    <property type="match status" value="1"/>
</dbReference>
<evidence type="ECO:0000256" key="1">
    <source>
        <dbReference type="PROSITE-ProRule" id="PRU00169"/>
    </source>
</evidence>
<dbReference type="Pfam" id="PF00072">
    <property type="entry name" value="Response_reg"/>
    <property type="match status" value="1"/>
</dbReference>
<keyword evidence="1" id="KW-0597">Phosphoprotein</keyword>
<feature type="domain" description="HTH LytTR-type" evidence="3">
    <location>
        <begin position="129"/>
        <end position="226"/>
    </location>
</feature>
<dbReference type="Gene3D" id="2.40.50.1020">
    <property type="entry name" value="LytTr DNA-binding domain"/>
    <property type="match status" value="1"/>
</dbReference>
<dbReference type="SMART" id="SM00850">
    <property type="entry name" value="LytTR"/>
    <property type="match status" value="1"/>
</dbReference>
<dbReference type="InterPro" id="IPR046947">
    <property type="entry name" value="LytR-like"/>
</dbReference>
<dbReference type="InterPro" id="IPR011006">
    <property type="entry name" value="CheY-like_superfamily"/>
</dbReference>
<dbReference type="GO" id="GO:0000156">
    <property type="term" value="F:phosphorelay response regulator activity"/>
    <property type="evidence" value="ECO:0007669"/>
    <property type="project" value="InterPro"/>
</dbReference>
<dbReference type="RefSeq" id="WP_152122849.1">
    <property type="nucleotide sequence ID" value="NZ_WELI01000001.1"/>
</dbReference>
<proteinExistence type="predicted"/>
<dbReference type="SUPFAM" id="SSF52172">
    <property type="entry name" value="CheY-like"/>
    <property type="match status" value="1"/>
</dbReference>
<dbReference type="Proteomes" id="UP000488299">
    <property type="component" value="Unassembled WGS sequence"/>
</dbReference>
<dbReference type="AlphaFoldDB" id="A0A7J5U5K0"/>
<keyword evidence="5" id="KW-1185">Reference proteome</keyword>
<evidence type="ECO:0000313" key="4">
    <source>
        <dbReference type="EMBL" id="KAB7733045.1"/>
    </source>
</evidence>
<dbReference type="SMART" id="SM00448">
    <property type="entry name" value="REC"/>
    <property type="match status" value="1"/>
</dbReference>
<dbReference type="EMBL" id="WELI01000001">
    <property type="protein sequence ID" value="KAB7733045.1"/>
    <property type="molecule type" value="Genomic_DNA"/>
</dbReference>
<comment type="caution">
    <text evidence="4">The sequence shown here is derived from an EMBL/GenBank/DDBJ whole genome shotgun (WGS) entry which is preliminary data.</text>
</comment>
<gene>
    <name evidence="4" type="ORF">F5984_03650</name>
</gene>
<dbReference type="PROSITE" id="PS50110">
    <property type="entry name" value="RESPONSE_REGULATORY"/>
    <property type="match status" value="1"/>
</dbReference>
<dbReference type="InterPro" id="IPR001789">
    <property type="entry name" value="Sig_transdc_resp-reg_receiver"/>
</dbReference>
<evidence type="ECO:0000259" key="2">
    <source>
        <dbReference type="PROSITE" id="PS50110"/>
    </source>
</evidence>
<protein>
    <submittedName>
        <fullName evidence="4">Response regulator</fullName>
    </submittedName>
</protein>
<evidence type="ECO:0000259" key="3">
    <source>
        <dbReference type="PROSITE" id="PS50930"/>
    </source>
</evidence>
<feature type="domain" description="Response regulatory" evidence="2">
    <location>
        <begin position="3"/>
        <end position="116"/>
    </location>
</feature>
<evidence type="ECO:0000313" key="5">
    <source>
        <dbReference type="Proteomes" id="UP000488299"/>
    </source>
</evidence>
<dbReference type="GO" id="GO:0003677">
    <property type="term" value="F:DNA binding"/>
    <property type="evidence" value="ECO:0007669"/>
    <property type="project" value="InterPro"/>
</dbReference>